<dbReference type="HOGENOM" id="CLU_3372677_0_0_9"/>
<proteinExistence type="predicted"/>
<dbReference type="Proteomes" id="UP000013981">
    <property type="component" value="Unassembled WGS sequence"/>
</dbReference>
<organism evidence="1 2">
    <name type="scientific">Butyricicoccus pullicaecorum 1.2</name>
    <dbReference type="NCBI Taxonomy" id="1203606"/>
    <lineage>
        <taxon>Bacteria</taxon>
        <taxon>Bacillati</taxon>
        <taxon>Bacillota</taxon>
        <taxon>Clostridia</taxon>
        <taxon>Eubacteriales</taxon>
        <taxon>Butyricicoccaceae</taxon>
        <taxon>Butyricicoccus</taxon>
    </lineage>
</organism>
<sequence>MNQQLRKQIRQWKDVSKDPISFAMYMQCMNITRG</sequence>
<evidence type="ECO:0000313" key="2">
    <source>
        <dbReference type="Proteomes" id="UP000013981"/>
    </source>
</evidence>
<gene>
    <name evidence="1" type="ORF">HMPREF1526_00773</name>
</gene>
<keyword evidence="2" id="KW-1185">Reference proteome</keyword>
<protein>
    <submittedName>
        <fullName evidence="1">Uncharacterized protein</fullName>
    </submittedName>
</protein>
<comment type="caution">
    <text evidence="1">The sequence shown here is derived from an EMBL/GenBank/DDBJ whole genome shotgun (WGS) entry which is preliminary data.</text>
</comment>
<reference evidence="1 2" key="1">
    <citation type="submission" date="2013-01" db="EMBL/GenBank/DDBJ databases">
        <title>The Genome Sequence of Butyricicoccus pullicaecorum 1.2.</title>
        <authorList>
            <consortium name="The Broad Institute Genome Sequencing Platform"/>
            <person name="Earl A."/>
            <person name="Ward D."/>
            <person name="Feldgarden M."/>
            <person name="Gevers D."/>
            <person name="Van Immerseel F."/>
            <person name="Eeckhaut V."/>
            <person name="Walker B."/>
            <person name="Young S.K."/>
            <person name="Zeng Q."/>
            <person name="Gargeya S."/>
            <person name="Fitzgerald M."/>
            <person name="Haas B."/>
            <person name="Abouelleil A."/>
            <person name="Alvarado L."/>
            <person name="Arachchi H.M."/>
            <person name="Berlin A.M."/>
            <person name="Chapman S.B."/>
            <person name="Dewar J."/>
            <person name="Goldberg J."/>
            <person name="Griggs A."/>
            <person name="Gujja S."/>
            <person name="Hansen M."/>
            <person name="Howarth C."/>
            <person name="Imamovic A."/>
            <person name="Larimer J."/>
            <person name="McCowan C."/>
            <person name="Murphy C."/>
            <person name="Neiman D."/>
            <person name="Pearson M."/>
            <person name="Priest M."/>
            <person name="Roberts A."/>
            <person name="Saif S."/>
            <person name="Shea T."/>
            <person name="Sisk P."/>
            <person name="Sykes S."/>
            <person name="Wortman J."/>
            <person name="Nusbaum C."/>
            <person name="Birren B."/>
        </authorList>
    </citation>
    <scope>NUCLEOTIDE SEQUENCE [LARGE SCALE GENOMIC DNA]</scope>
    <source>
        <strain evidence="1 2">1.2</strain>
    </source>
</reference>
<accession>R8W581</accession>
<dbReference type="EMBL" id="AQOB01000002">
    <property type="protein sequence ID" value="EOQ40075.1"/>
    <property type="molecule type" value="Genomic_DNA"/>
</dbReference>
<dbReference type="AlphaFoldDB" id="R8W581"/>
<name>R8W581_9FIRM</name>
<evidence type="ECO:0000313" key="1">
    <source>
        <dbReference type="EMBL" id="EOQ40075.1"/>
    </source>
</evidence>